<proteinExistence type="inferred from homology"/>
<dbReference type="InterPro" id="IPR018807">
    <property type="entry name" value="YJL171C/Tos1_N"/>
</dbReference>
<dbReference type="AlphaFoldDB" id="A0A4S9LZZ1"/>
<sequence length="515" mass="54094">MSSPSPRVGLEFHPFTSAHLLRSPKQSPLTLNNTMKNIIAASAFLAASISGAAADLCSKGSVDDNGNWYCQAVDAITYTGMLGKGSYNKISAMDSNSGSCSSSPYGYSGSMSPLDEEVSLHFRGPLKLKQFAFFSPSTDSSDSSKKAKRSAMHRHGHAHKHTHKHKRDEDVEKRGLGDWVTAIIDGQTVSWMNEWSGAASTAASSVAAATTSAAPAAASTESASVGFLPKLLKVNAPAAYSSSASSSSAVVAKASSSSSSKSASASSTASSGSSGSWGRKAYYNSQAGSADNVVFLNHNGGSGSGVFDYTFGNSLSYANSKGDAGASSPQVLADTQLGSNEEVIIMSDKECDGDCGYYRDGNVAYHGFAGAQKAFFFEFEMPLDGNTDAATNGDMPAIWMLNAQIPRTLQYGKAECSCWTTGCGEFDIFEVLAPGDLRCKSTLHSNIKGGNSDYFKRPTSGSMKAMVLMNGENIHIKVLDSDYELPTNLDASWVSDLCESGLVQSTLNSLFALVA</sequence>
<dbReference type="Proteomes" id="UP000306584">
    <property type="component" value="Unassembled WGS sequence"/>
</dbReference>
<dbReference type="PANTHER" id="PTHR31737:SF2">
    <property type="entry name" value="PROTEIN TOS1"/>
    <property type="match status" value="1"/>
</dbReference>
<dbReference type="GO" id="GO:0009277">
    <property type="term" value="C:fungal-type cell wall"/>
    <property type="evidence" value="ECO:0007669"/>
    <property type="project" value="TreeGrafter"/>
</dbReference>
<evidence type="ECO:0000256" key="1">
    <source>
        <dbReference type="ARBA" id="ARBA00000382"/>
    </source>
</evidence>
<keyword evidence="6" id="KW-0326">Glycosidase</keyword>
<keyword evidence="5" id="KW-0378">Hydrolase</keyword>
<comment type="similarity">
    <text evidence="2">Belongs to the PGA52 family.</text>
</comment>
<gene>
    <name evidence="11" type="ORF">D6D01_01145</name>
</gene>
<evidence type="ECO:0000256" key="8">
    <source>
        <dbReference type="SAM" id="MobiDB-lite"/>
    </source>
</evidence>
<dbReference type="PANTHER" id="PTHR31737">
    <property type="entry name" value="PROTEIN TOS1"/>
    <property type="match status" value="1"/>
</dbReference>
<keyword evidence="4" id="KW-0732">Signal</keyword>
<dbReference type="Gene3D" id="2.60.120.200">
    <property type="match status" value="1"/>
</dbReference>
<dbReference type="EMBL" id="QZBD01000018">
    <property type="protein sequence ID" value="THY35659.1"/>
    <property type="molecule type" value="Genomic_DNA"/>
</dbReference>
<dbReference type="GO" id="GO:0071555">
    <property type="term" value="P:cell wall organization"/>
    <property type="evidence" value="ECO:0007669"/>
    <property type="project" value="UniProtKB-KW"/>
</dbReference>
<evidence type="ECO:0000256" key="7">
    <source>
        <dbReference type="ARBA" id="ARBA00023316"/>
    </source>
</evidence>
<evidence type="ECO:0000256" key="6">
    <source>
        <dbReference type="ARBA" id="ARBA00023295"/>
    </source>
</evidence>
<feature type="domain" description="Cell wall protein YJL171C/Tos1 N-terminal" evidence="10">
    <location>
        <begin position="74"/>
        <end position="135"/>
    </location>
</feature>
<evidence type="ECO:0000256" key="3">
    <source>
        <dbReference type="ARBA" id="ARBA00012780"/>
    </source>
</evidence>
<keyword evidence="7" id="KW-0961">Cell wall biogenesis/degradation</keyword>
<name>A0A4S9LZZ1_AURPU</name>
<evidence type="ECO:0000259" key="10">
    <source>
        <dbReference type="Pfam" id="PF10290"/>
    </source>
</evidence>
<dbReference type="EC" id="3.2.1.39" evidence="3"/>
<evidence type="ECO:0000256" key="5">
    <source>
        <dbReference type="ARBA" id="ARBA00022801"/>
    </source>
</evidence>
<dbReference type="Pfam" id="PF10290">
    <property type="entry name" value="YJL171C_Tos1_N"/>
    <property type="match status" value="1"/>
</dbReference>
<evidence type="ECO:0000259" key="9">
    <source>
        <dbReference type="Pfam" id="PF10287"/>
    </source>
</evidence>
<evidence type="ECO:0000256" key="4">
    <source>
        <dbReference type="ARBA" id="ARBA00022729"/>
    </source>
</evidence>
<comment type="catalytic activity">
    <reaction evidence="1">
        <text>Hydrolysis of (1-&gt;3)-beta-D-glucosidic linkages in (1-&gt;3)-beta-D-glucans.</text>
        <dbReference type="EC" id="3.2.1.39"/>
    </reaction>
</comment>
<accession>A0A4S9LZZ1</accession>
<organism evidence="11 12">
    <name type="scientific">Aureobasidium pullulans</name>
    <name type="common">Black yeast</name>
    <name type="synonym">Pullularia pullulans</name>
    <dbReference type="NCBI Taxonomy" id="5580"/>
    <lineage>
        <taxon>Eukaryota</taxon>
        <taxon>Fungi</taxon>
        <taxon>Dikarya</taxon>
        <taxon>Ascomycota</taxon>
        <taxon>Pezizomycotina</taxon>
        <taxon>Dothideomycetes</taxon>
        <taxon>Dothideomycetidae</taxon>
        <taxon>Dothideales</taxon>
        <taxon>Saccotheciaceae</taxon>
        <taxon>Aureobasidium</taxon>
    </lineage>
</organism>
<evidence type="ECO:0000256" key="2">
    <source>
        <dbReference type="ARBA" id="ARBA00006055"/>
    </source>
</evidence>
<comment type="caution">
    <text evidence="11">The sequence shown here is derived from an EMBL/GenBank/DDBJ whole genome shotgun (WGS) entry which is preliminary data.</text>
</comment>
<feature type="compositionally biased region" description="Basic residues" evidence="8">
    <location>
        <begin position="146"/>
        <end position="166"/>
    </location>
</feature>
<evidence type="ECO:0000313" key="12">
    <source>
        <dbReference type="Proteomes" id="UP000306584"/>
    </source>
</evidence>
<evidence type="ECO:0000313" key="11">
    <source>
        <dbReference type="EMBL" id="THY35659.1"/>
    </source>
</evidence>
<dbReference type="GO" id="GO:0042973">
    <property type="term" value="F:glucan endo-1,3-beta-D-glucosidase activity"/>
    <property type="evidence" value="ECO:0007669"/>
    <property type="project" value="UniProtKB-EC"/>
</dbReference>
<feature type="region of interest" description="Disordered" evidence="8">
    <location>
        <begin position="135"/>
        <end position="172"/>
    </location>
</feature>
<reference evidence="11 12" key="1">
    <citation type="submission" date="2018-10" db="EMBL/GenBank/DDBJ databases">
        <title>Fifty Aureobasidium pullulans genomes reveal a recombining polyextremotolerant generalist.</title>
        <authorList>
            <person name="Gostincar C."/>
            <person name="Turk M."/>
            <person name="Zajc J."/>
            <person name="Gunde-Cimerman N."/>
        </authorList>
    </citation>
    <scope>NUCLEOTIDE SEQUENCE [LARGE SCALE GENOMIC DNA]</scope>
    <source>
        <strain evidence="11 12">EXF-6604</strain>
    </source>
</reference>
<dbReference type="Pfam" id="PF10287">
    <property type="entry name" value="YJL171C_Tos1_C"/>
    <property type="match status" value="1"/>
</dbReference>
<feature type="domain" description="Cell wall protein YJL171C/Tos1 C-terminal" evidence="9">
    <location>
        <begin position="275"/>
        <end position="496"/>
    </location>
</feature>
<protein>
    <recommendedName>
        <fullName evidence="3">glucan endo-1,3-beta-D-glucosidase</fullName>
        <ecNumber evidence="3">3.2.1.39</ecNumber>
    </recommendedName>
</protein>
<dbReference type="InterPro" id="IPR018805">
    <property type="entry name" value="YJL171C/Tos1_C"/>
</dbReference>